<name>A0A964UQR0_9ACTN</name>
<evidence type="ECO:0000256" key="1">
    <source>
        <dbReference type="SAM" id="MobiDB-lite"/>
    </source>
</evidence>
<protein>
    <submittedName>
        <fullName evidence="4">DNA-binding protein</fullName>
    </submittedName>
</protein>
<dbReference type="InterPro" id="IPR012340">
    <property type="entry name" value="NA-bd_OB-fold"/>
</dbReference>
<dbReference type="Pfam" id="PF01796">
    <property type="entry name" value="OB_ChsH2_C"/>
    <property type="match status" value="1"/>
</dbReference>
<organism evidence="4 5">
    <name type="scientific">Streptomyces boluensis</name>
    <dbReference type="NCBI Taxonomy" id="1775135"/>
    <lineage>
        <taxon>Bacteria</taxon>
        <taxon>Bacillati</taxon>
        <taxon>Actinomycetota</taxon>
        <taxon>Actinomycetes</taxon>
        <taxon>Kitasatosporales</taxon>
        <taxon>Streptomycetaceae</taxon>
        <taxon>Streptomyces</taxon>
    </lineage>
</organism>
<gene>
    <name evidence="4" type="ORF">GUY60_01055</name>
</gene>
<keyword evidence="5" id="KW-1185">Reference proteome</keyword>
<proteinExistence type="predicted"/>
<evidence type="ECO:0000313" key="5">
    <source>
        <dbReference type="Proteomes" id="UP000598297"/>
    </source>
</evidence>
<reference evidence="4" key="1">
    <citation type="submission" date="2020-01" db="EMBL/GenBank/DDBJ databases">
        <title>Whole-genome analyses of novel actinobacteria.</title>
        <authorList>
            <person name="Sahin N."/>
        </authorList>
    </citation>
    <scope>NUCLEOTIDE SEQUENCE</scope>
    <source>
        <strain evidence="4">YC537</strain>
    </source>
</reference>
<evidence type="ECO:0000259" key="3">
    <source>
        <dbReference type="Pfam" id="PF12172"/>
    </source>
</evidence>
<dbReference type="EMBL" id="JAAAHS010000003">
    <property type="protein sequence ID" value="NBE50040.1"/>
    <property type="molecule type" value="Genomic_DNA"/>
</dbReference>
<sequence>MNTTTAGAAKPFAHAPEPTPETLPFWEGARAGELRIQRCRSCARHYFDPRPHCRHCASADTEWTRVSGRARLVSYIINHRPAPGFRDYSPVIAMVQLDEGPTLMSNIVGVEPLPENLPLDLRLEVRFEERGEAVLPVFAPAAPDTDEPNAAAVTTGSEETRQVTA</sequence>
<dbReference type="PANTHER" id="PTHR34075:SF5">
    <property type="entry name" value="BLR3430 PROTEIN"/>
    <property type="match status" value="1"/>
</dbReference>
<evidence type="ECO:0000313" key="4">
    <source>
        <dbReference type="EMBL" id="NBE50040.1"/>
    </source>
</evidence>
<dbReference type="AlphaFoldDB" id="A0A964UQR0"/>
<dbReference type="RefSeq" id="WP_161692920.1">
    <property type="nucleotide sequence ID" value="NZ_JAAAHS010000003.1"/>
</dbReference>
<dbReference type="PANTHER" id="PTHR34075">
    <property type="entry name" value="BLR3430 PROTEIN"/>
    <property type="match status" value="1"/>
</dbReference>
<dbReference type="Proteomes" id="UP000598297">
    <property type="component" value="Unassembled WGS sequence"/>
</dbReference>
<evidence type="ECO:0000259" key="2">
    <source>
        <dbReference type="Pfam" id="PF01796"/>
    </source>
</evidence>
<dbReference type="GO" id="GO:0003677">
    <property type="term" value="F:DNA binding"/>
    <property type="evidence" value="ECO:0007669"/>
    <property type="project" value="UniProtKB-KW"/>
</dbReference>
<dbReference type="OrthoDB" id="7470921at2"/>
<keyword evidence="4" id="KW-0238">DNA-binding</keyword>
<feature type="region of interest" description="Disordered" evidence="1">
    <location>
        <begin position="1"/>
        <end position="20"/>
    </location>
</feature>
<dbReference type="SUPFAM" id="SSF50249">
    <property type="entry name" value="Nucleic acid-binding proteins"/>
    <property type="match status" value="1"/>
</dbReference>
<feature type="domain" description="ChsH2 rubredoxin-like zinc ribbon" evidence="3">
    <location>
        <begin position="26"/>
        <end position="62"/>
    </location>
</feature>
<dbReference type="InterPro" id="IPR022002">
    <property type="entry name" value="ChsH2_Znr"/>
</dbReference>
<feature type="region of interest" description="Disordered" evidence="1">
    <location>
        <begin position="140"/>
        <end position="165"/>
    </location>
</feature>
<dbReference type="Gene3D" id="6.10.30.10">
    <property type="match status" value="1"/>
</dbReference>
<dbReference type="Pfam" id="PF12172">
    <property type="entry name" value="zf-ChsH2"/>
    <property type="match status" value="1"/>
</dbReference>
<accession>A0A964UQR0</accession>
<dbReference type="InterPro" id="IPR002878">
    <property type="entry name" value="ChsH2_C"/>
</dbReference>
<comment type="caution">
    <text evidence="4">The sequence shown here is derived from an EMBL/GenBank/DDBJ whole genome shotgun (WGS) entry which is preliminary data.</text>
</comment>
<dbReference type="InterPro" id="IPR052513">
    <property type="entry name" value="Thioester_dehydratase-like"/>
</dbReference>
<feature type="domain" description="ChsH2 C-terminal OB-fold" evidence="2">
    <location>
        <begin position="63"/>
        <end position="128"/>
    </location>
</feature>